<evidence type="ECO:0000256" key="1">
    <source>
        <dbReference type="SAM" id="MobiDB-lite"/>
    </source>
</evidence>
<feature type="region of interest" description="Disordered" evidence="1">
    <location>
        <begin position="1"/>
        <end position="51"/>
    </location>
</feature>
<organism evidence="2">
    <name type="scientific">Arundo donax</name>
    <name type="common">Giant reed</name>
    <name type="synonym">Donax arundinaceus</name>
    <dbReference type="NCBI Taxonomy" id="35708"/>
    <lineage>
        <taxon>Eukaryota</taxon>
        <taxon>Viridiplantae</taxon>
        <taxon>Streptophyta</taxon>
        <taxon>Embryophyta</taxon>
        <taxon>Tracheophyta</taxon>
        <taxon>Spermatophyta</taxon>
        <taxon>Magnoliopsida</taxon>
        <taxon>Liliopsida</taxon>
        <taxon>Poales</taxon>
        <taxon>Poaceae</taxon>
        <taxon>PACMAD clade</taxon>
        <taxon>Arundinoideae</taxon>
        <taxon>Arundineae</taxon>
        <taxon>Arundo</taxon>
    </lineage>
</organism>
<sequence>MAERRSTNHHSVLSPSLRLGGSAAAREREQRRTGRAAREWRLRGRGAGYSA</sequence>
<feature type="compositionally biased region" description="Basic and acidic residues" evidence="1">
    <location>
        <begin position="25"/>
        <end position="42"/>
    </location>
</feature>
<evidence type="ECO:0000313" key="2">
    <source>
        <dbReference type="EMBL" id="JAD17952.1"/>
    </source>
</evidence>
<reference evidence="2" key="2">
    <citation type="journal article" date="2015" name="Data Brief">
        <title>Shoot transcriptome of the giant reed, Arundo donax.</title>
        <authorList>
            <person name="Barrero R.A."/>
            <person name="Guerrero F.D."/>
            <person name="Moolhuijzen P."/>
            <person name="Goolsby J.A."/>
            <person name="Tidwell J."/>
            <person name="Bellgard S.E."/>
            <person name="Bellgard M.I."/>
        </authorList>
    </citation>
    <scope>NUCLEOTIDE SEQUENCE</scope>
    <source>
        <tissue evidence="2">Shoot tissue taken approximately 20 cm above the soil surface</tissue>
    </source>
</reference>
<dbReference type="AlphaFoldDB" id="A0A0A8Y2H3"/>
<dbReference type="EMBL" id="GBRH01279943">
    <property type="protein sequence ID" value="JAD17952.1"/>
    <property type="molecule type" value="Transcribed_RNA"/>
</dbReference>
<protein>
    <submittedName>
        <fullName evidence="2">Uncharacterized protein</fullName>
    </submittedName>
</protein>
<proteinExistence type="predicted"/>
<reference evidence="2" key="1">
    <citation type="submission" date="2014-09" db="EMBL/GenBank/DDBJ databases">
        <authorList>
            <person name="Magalhaes I.L.F."/>
            <person name="Oliveira U."/>
            <person name="Santos F.R."/>
            <person name="Vidigal T.H.D.A."/>
            <person name="Brescovit A.D."/>
            <person name="Santos A.J."/>
        </authorList>
    </citation>
    <scope>NUCLEOTIDE SEQUENCE</scope>
    <source>
        <tissue evidence="2">Shoot tissue taken approximately 20 cm above the soil surface</tissue>
    </source>
</reference>
<accession>A0A0A8Y2H3</accession>
<name>A0A0A8Y2H3_ARUDO</name>